<dbReference type="SUPFAM" id="SSF48371">
    <property type="entry name" value="ARM repeat"/>
    <property type="match status" value="1"/>
</dbReference>
<dbReference type="FunFam" id="2.60.370.10:FF:000001">
    <property type="entry name" value="COX11 cytochrome c oxidase assembly homolog"/>
    <property type="match status" value="1"/>
</dbReference>
<dbReference type="InterPro" id="IPR010987">
    <property type="entry name" value="Glutathione-S-Trfase_C-like"/>
</dbReference>
<dbReference type="SUPFAM" id="SSF52833">
    <property type="entry name" value="Thioredoxin-like"/>
    <property type="match status" value="1"/>
</dbReference>
<dbReference type="CDD" id="cd03046">
    <property type="entry name" value="GST_N_GTT1_like"/>
    <property type="match status" value="1"/>
</dbReference>
<dbReference type="GO" id="GO:0005743">
    <property type="term" value="C:mitochondrial inner membrane"/>
    <property type="evidence" value="ECO:0007669"/>
    <property type="project" value="UniProtKB-SubCell"/>
</dbReference>
<dbReference type="VEuPathDB" id="FungiDB:C7M61_004058"/>
<evidence type="ECO:0000256" key="4">
    <source>
        <dbReference type="ARBA" id="ARBA00007991"/>
    </source>
</evidence>
<dbReference type="SUPFAM" id="SSF47616">
    <property type="entry name" value="GST C-terminal domain-like"/>
    <property type="match status" value="1"/>
</dbReference>
<dbReference type="GO" id="GO:0005759">
    <property type="term" value="C:mitochondrial matrix"/>
    <property type="evidence" value="ECO:0007669"/>
    <property type="project" value="UniProtKB-ARBA"/>
</dbReference>
<comment type="similarity">
    <text evidence="4">Belongs to the importin beta family.</text>
</comment>
<keyword evidence="9" id="KW-0539">Nucleus</keyword>
<dbReference type="GO" id="GO:0006606">
    <property type="term" value="P:protein import into nucleus"/>
    <property type="evidence" value="ECO:0007669"/>
    <property type="project" value="TreeGrafter"/>
</dbReference>
<dbReference type="PANTHER" id="PTHR10997:SF7">
    <property type="entry name" value="IMPORTIN-11"/>
    <property type="match status" value="1"/>
</dbReference>
<dbReference type="PROSITE" id="PS50405">
    <property type="entry name" value="GST_CTER"/>
    <property type="match status" value="1"/>
</dbReference>
<dbReference type="Gene3D" id="1.25.40.120">
    <property type="entry name" value="Protein prenylyltransferase"/>
    <property type="match status" value="1"/>
</dbReference>
<dbReference type="GO" id="GO:0008318">
    <property type="term" value="F:protein prenyltransferase activity"/>
    <property type="evidence" value="ECO:0007669"/>
    <property type="project" value="InterPro"/>
</dbReference>
<dbReference type="Gene3D" id="1.25.10.10">
    <property type="entry name" value="Leucine-rich Repeat Variant"/>
    <property type="match status" value="1"/>
</dbReference>
<keyword evidence="6" id="KW-0812">Transmembrane</keyword>
<comment type="caution">
    <text evidence="13">The sequence shown here is derived from an EMBL/GenBank/DDBJ whole genome shotgun (WGS) entry which is preliminary data.</text>
</comment>
<dbReference type="InterPro" id="IPR023471">
    <property type="entry name" value="CtaG/Cox11_dom_sf"/>
</dbReference>
<evidence type="ECO:0000256" key="8">
    <source>
        <dbReference type="ARBA" id="ARBA00023136"/>
    </source>
</evidence>
<evidence type="ECO:0000256" key="6">
    <source>
        <dbReference type="ARBA" id="ARBA00022692"/>
    </source>
</evidence>
<dbReference type="InterPro" id="IPR011989">
    <property type="entry name" value="ARM-like"/>
</dbReference>
<dbReference type="Gene3D" id="1.20.1050.10">
    <property type="match status" value="1"/>
</dbReference>
<dbReference type="PROSITE" id="PS51147">
    <property type="entry name" value="PFTA"/>
    <property type="match status" value="4"/>
</dbReference>
<dbReference type="GO" id="GO:0031267">
    <property type="term" value="F:small GTPase binding"/>
    <property type="evidence" value="ECO:0007669"/>
    <property type="project" value="InterPro"/>
</dbReference>
<dbReference type="GO" id="GO:0005829">
    <property type="term" value="C:cytosol"/>
    <property type="evidence" value="ECO:0007669"/>
    <property type="project" value="TreeGrafter"/>
</dbReference>
<dbReference type="InterPro" id="IPR001494">
    <property type="entry name" value="Importin-beta_N"/>
</dbReference>
<dbReference type="Pfam" id="PF25758">
    <property type="entry name" value="TPR_IPO11"/>
    <property type="match status" value="1"/>
</dbReference>
<dbReference type="Pfam" id="PF04442">
    <property type="entry name" value="CtaG_Cox11"/>
    <property type="match status" value="1"/>
</dbReference>
<evidence type="ECO:0000256" key="1">
    <source>
        <dbReference type="ARBA" id="ARBA00004007"/>
    </source>
</evidence>
<comment type="subcellular location">
    <subcellularLocation>
        <location evidence="3">Mitochondrion inner membrane</location>
        <topology evidence="3">Single-pass membrane protein</topology>
        <orientation evidence="3">Intermembrane side</orientation>
    </subcellularLocation>
    <subcellularLocation>
        <location evidence="2">Nucleus</location>
    </subcellularLocation>
</comment>
<keyword evidence="8" id="KW-0472">Membrane</keyword>
<dbReference type="PROSITE" id="PS50166">
    <property type="entry name" value="IMPORTIN_B_NT"/>
    <property type="match status" value="1"/>
</dbReference>
<dbReference type="RefSeq" id="XP_024712356.1">
    <property type="nucleotide sequence ID" value="XM_024859384.1"/>
</dbReference>
<dbReference type="Gene3D" id="3.40.30.10">
    <property type="entry name" value="Glutaredoxin"/>
    <property type="match status" value="1"/>
</dbReference>
<feature type="domain" description="Importin N-terminal" evidence="10">
    <location>
        <begin position="27"/>
        <end position="99"/>
    </location>
</feature>
<evidence type="ECO:0000313" key="14">
    <source>
        <dbReference type="Proteomes" id="UP000241107"/>
    </source>
</evidence>
<dbReference type="SUPFAM" id="SSF110111">
    <property type="entry name" value="Ctag/Cox11"/>
    <property type="match status" value="1"/>
</dbReference>
<dbReference type="InterPro" id="IPR058669">
    <property type="entry name" value="TPR_IPO7/11-like"/>
</dbReference>
<dbReference type="Pfam" id="PF13409">
    <property type="entry name" value="GST_N_2"/>
    <property type="match status" value="1"/>
</dbReference>
<dbReference type="PROSITE" id="PS50404">
    <property type="entry name" value="GST_NTER"/>
    <property type="match status" value="1"/>
</dbReference>
<dbReference type="SFLD" id="SFLDS00019">
    <property type="entry name" value="Glutathione_Transferase_(cytos"/>
    <property type="match status" value="1"/>
</dbReference>
<dbReference type="InterPro" id="IPR036282">
    <property type="entry name" value="Glutathione-S-Trfase_C_sf"/>
</dbReference>
<dbReference type="PANTHER" id="PTHR10997">
    <property type="entry name" value="IMPORTIN-7, 8, 11"/>
    <property type="match status" value="1"/>
</dbReference>
<evidence type="ECO:0000256" key="9">
    <source>
        <dbReference type="ARBA" id="ARBA00023242"/>
    </source>
</evidence>
<dbReference type="GO" id="GO:0005635">
    <property type="term" value="C:nuclear envelope"/>
    <property type="evidence" value="ECO:0007669"/>
    <property type="project" value="TreeGrafter"/>
</dbReference>
<evidence type="ECO:0008006" key="15">
    <source>
        <dbReference type="Google" id="ProtNLM"/>
    </source>
</evidence>
<evidence type="ECO:0000313" key="13">
    <source>
        <dbReference type="EMBL" id="PSK36236.1"/>
    </source>
</evidence>
<accession>A0A2P7YJV5</accession>
<dbReference type="EMBL" id="PYFQ01000012">
    <property type="protein sequence ID" value="PSK36236.1"/>
    <property type="molecule type" value="Genomic_DNA"/>
</dbReference>
<dbReference type="SUPFAM" id="SSF48439">
    <property type="entry name" value="Protein prenylyltransferase"/>
    <property type="match status" value="1"/>
</dbReference>
<evidence type="ECO:0000259" key="10">
    <source>
        <dbReference type="PROSITE" id="PS50166"/>
    </source>
</evidence>
<feature type="domain" description="GST N-terminal" evidence="11">
    <location>
        <begin position="1538"/>
        <end position="1626"/>
    </location>
</feature>
<proteinExistence type="inferred from homology"/>
<dbReference type="InterPro" id="IPR004045">
    <property type="entry name" value="Glutathione_S-Trfase_N"/>
</dbReference>
<dbReference type="Proteomes" id="UP000241107">
    <property type="component" value="Unassembled WGS sequence"/>
</dbReference>
<evidence type="ECO:0000256" key="5">
    <source>
        <dbReference type="ARBA" id="ARBA00022448"/>
    </source>
</evidence>
<comment type="function">
    <text evidence="1">Exerts its effect at some terminal stage of cytochrome c oxidase synthesis, probably by being involved in the insertion of the copper B into subunit I.</text>
</comment>
<dbReference type="Pfam" id="PF03810">
    <property type="entry name" value="IBN_N"/>
    <property type="match status" value="1"/>
</dbReference>
<dbReference type="InterPro" id="IPR040079">
    <property type="entry name" value="Glutathione_S-Trfase"/>
</dbReference>
<dbReference type="InterPro" id="IPR004046">
    <property type="entry name" value="GST_C"/>
</dbReference>
<protein>
    <recommendedName>
        <fullName evidence="15">Importin N-terminal domain-containing protein</fullName>
    </recommendedName>
</protein>
<dbReference type="NCBIfam" id="NF003465">
    <property type="entry name" value="PRK05089.1"/>
    <property type="match status" value="1"/>
</dbReference>
<dbReference type="InterPro" id="IPR007533">
    <property type="entry name" value="Cyt_c_oxidase_assmbl_CtaG"/>
</dbReference>
<dbReference type="OrthoDB" id="361693at2759"/>
<dbReference type="Pfam" id="PF14497">
    <property type="entry name" value="GST_C_3"/>
    <property type="match status" value="1"/>
</dbReference>
<dbReference type="GeneID" id="36567446"/>
<dbReference type="InterPro" id="IPR016024">
    <property type="entry name" value="ARM-type_fold"/>
</dbReference>
<feature type="domain" description="GST C-terminal" evidence="12">
    <location>
        <begin position="1632"/>
        <end position="1789"/>
    </location>
</feature>
<name>A0A2P7YJV5_9ASCO</name>
<gene>
    <name evidence="13" type="ORF">C7M61_004058</name>
</gene>
<sequence length="1789" mass="207668">MAVSTEELLKVLTIVDGSQRSLLHHEAEAQLKKWESEPGYHYALQDVYLNIELPMHVRWLAIICFKNGVEKYWRPSRQNAISKEEKAEIKKRVFELIGENNSQLMIQNAHSIARIVRFDFPSEWPTLFDDLAKTLEDYVFVKGNLIATNNLLIILNQIIKTVSMVRIGRSRHAMQSKAPIIVPILVKLYSKFFLMWTSSLDLTTMEVCYLCLKNLRRIIPEGFEQPHLNQDITDFLKVSVTHLQALVNEHEKYSSDLLERYVKSYSKLYVSLINLNPTSFVLVPCSQEIITTFLSLLETRAEDVYKSSEDNDFWETLALKGFLILKKLVAYVFKQGAVTLKQRNDKEDVGNAINKLKTNLFTPTVIFNLCDLIIGWYLRLKPSDLESWLLEPEEWVNEEFSSSWEYQVRPCAENFYQDLIKYFKNELCEFILNKISNGLNSNDSVSDILTKDATLCTFQLSADSIANSVDFDQLLNQVFLPEGLKNDLVENKIIKRRICLIIATWVPVNCSRESRINIYKLLLTFLQSDNKINDKVVKLTSIQTLRTIINDWDFNKQDFQPFLKEFVSLSIKMLDDMSFTESKLYILDTLSALIERCNPLIDEATLMTILEIVPSYWESSKKNDEAILQSSLLRVLKHLVIALNQNSSRTHFITIPLIKACCSQSSEHYSLLSEDGFDLWLAVVQYFPSNLEPTDTLVDLFTLLQPALMDATEILPTIISIARSYSLLTPKVFETEAGLELFRVLSGYLPKMRDDAFDVFITLADILFLQESHEDQLINNLINSGLLNAMTSYVLDENHSIVLANRILLVLSRLATSSAEVFLRVMDHLQVNAAQFIDVWMRYYKNNGNPRNKKVNLLALLSLAAYGVGKNLHGIPEKFGELERNCFLFLEEVNEDTAGNCQAYEGDYIYSEVDNYAYLDPDIAPHGEKVRYQRLLETSDPVIKIKMQQYLKDALLKIRGELNESDFITLMSLNDQWYSQESRQPSEENIRRAREHYERYQKQNEEKLKMRNRSAAYYSGSVIMFFLGLSCVAVPFYKYLCKRTGWDGTPITDSRMFTPDRLIPVDTNKRIRISFTCQASGILPWKFTPLQKEVYIVPGETALVFYRAKNMSKEDIVGMATYSVTPDNVAAYFNKIQCFCFEEQRLAAGEEVDMPVFFFIDPDYAKDPNMRSIDDVVLNYSFFKASYKDGELAPIPMPQVEAKASVQHGIKREKLSESAKKAKLEKDRVKIKHYRKLTAKVLSDKKNKIYNDETFAETTHLLDLNPEFNAVWNYRRDILNLLFATGAVNKKKALEGDLAMVMQMLKRFPKCYWIWNHRYWCLAQLQQDNDANWKFELGIVQKLLEMDSRNFHGWHYRRYVVENMELLAKAAMGDEKKAAIAELQIDLMDFQYTTEKINKDLSNFSAWHNRSNLIPKIFRELSEVDHAALQEYEKLIKVFELPTSLLKHDLLLLKTGIYMDAEDTSVWLYMHWLVTTELFTEDLKAKGEFESVIDQLLKDVEELNELEKDDNQGRVLWGILETYKDGDGWYFPVSMSSHDKFTLYWLDESRSHRILWLLELLELDYDVDVYLRHEETWRGPPELFQVHPLGKSPILEIKFADGRPDLQLAESGLIIQYLLKHYDPHRKFLPKGERDQIKMDYYLHYAEGTLEAILMSMLINSTAKRVAPFGMRTLAKVYSRGVNNGYYIHEYHLNLRYLEQQLRKEGTGYFVGGKLTGADVILTFPIYENLFDNEAGVKECADETDLFKKYPNLAAWCDKIKNNPAYMRITEMMRAKVDEMYAMKKSKRK</sequence>
<dbReference type="Pfam" id="PF01239">
    <property type="entry name" value="PPTA"/>
    <property type="match status" value="3"/>
</dbReference>
<evidence type="ECO:0000256" key="7">
    <source>
        <dbReference type="ARBA" id="ARBA00022989"/>
    </source>
</evidence>
<dbReference type="SFLD" id="SFLDG00358">
    <property type="entry name" value="Main_(cytGST)"/>
    <property type="match status" value="1"/>
</dbReference>
<dbReference type="InterPro" id="IPR002088">
    <property type="entry name" value="Prenyl_trans_a"/>
</dbReference>
<evidence type="ECO:0000259" key="12">
    <source>
        <dbReference type="PROSITE" id="PS50405"/>
    </source>
</evidence>
<dbReference type="InterPro" id="IPR036249">
    <property type="entry name" value="Thioredoxin-like_sf"/>
</dbReference>
<evidence type="ECO:0000256" key="3">
    <source>
        <dbReference type="ARBA" id="ARBA00004243"/>
    </source>
</evidence>
<evidence type="ECO:0000259" key="11">
    <source>
        <dbReference type="PROSITE" id="PS50404"/>
    </source>
</evidence>
<dbReference type="STRING" id="418784.A0A2P7YJV5"/>
<reference evidence="13 14" key="1">
    <citation type="submission" date="2018-03" db="EMBL/GenBank/DDBJ databases">
        <title>Candida pseudohaemulonii genome assembly and annotation.</title>
        <authorList>
            <person name="Munoz J.F."/>
            <person name="Gade L.G."/>
            <person name="Chow N.A."/>
            <person name="Litvintseva A.P."/>
            <person name="Loparev V.N."/>
            <person name="Cuomo C.A."/>
        </authorList>
    </citation>
    <scope>NUCLEOTIDE SEQUENCE [LARGE SCALE GENOMIC DNA]</scope>
    <source>
        <strain evidence="13 14">B12108</strain>
    </source>
</reference>
<evidence type="ECO:0000256" key="2">
    <source>
        <dbReference type="ARBA" id="ARBA00004123"/>
    </source>
</evidence>
<organism evidence="13 14">
    <name type="scientific">Candidozyma pseudohaemuli</name>
    <dbReference type="NCBI Taxonomy" id="418784"/>
    <lineage>
        <taxon>Eukaryota</taxon>
        <taxon>Fungi</taxon>
        <taxon>Dikarya</taxon>
        <taxon>Ascomycota</taxon>
        <taxon>Saccharomycotina</taxon>
        <taxon>Pichiomycetes</taxon>
        <taxon>Metschnikowiaceae</taxon>
        <taxon>Candidozyma</taxon>
    </lineage>
</organism>
<keyword evidence="5" id="KW-0813">Transport</keyword>
<keyword evidence="7" id="KW-1133">Transmembrane helix</keyword>
<dbReference type="SMART" id="SM00913">
    <property type="entry name" value="IBN_N"/>
    <property type="match status" value="1"/>
</dbReference>
<dbReference type="HAMAP" id="MF_00155">
    <property type="entry name" value="CtaG"/>
    <property type="match status" value="1"/>
</dbReference>
<dbReference type="GO" id="GO:0005507">
    <property type="term" value="F:copper ion binding"/>
    <property type="evidence" value="ECO:0007669"/>
    <property type="project" value="InterPro"/>
</dbReference>
<dbReference type="Gene3D" id="2.60.370.10">
    <property type="entry name" value="Ctag/Cox11"/>
    <property type="match status" value="1"/>
</dbReference>
<keyword evidence="14" id="KW-1185">Reference proteome</keyword>